<proteinExistence type="predicted"/>
<evidence type="ECO:0000313" key="1">
    <source>
        <dbReference type="EMBL" id="ENN92762.1"/>
    </source>
</evidence>
<gene>
    <name evidence="1" type="ORF">BBbe_00320</name>
</gene>
<protein>
    <submittedName>
        <fullName evidence="1">Uncharacterized protein</fullName>
    </submittedName>
</protein>
<dbReference type="AlphaFoldDB" id="N6VNY6"/>
<evidence type="ECO:0000313" key="2">
    <source>
        <dbReference type="Proteomes" id="UP000014038"/>
    </source>
</evidence>
<name>N6VNY6_9HYPH</name>
<keyword evidence="2" id="KW-1185">Reference proteome</keyword>
<dbReference type="Proteomes" id="UP000014038">
    <property type="component" value="Chromosome"/>
</dbReference>
<dbReference type="PATRIC" id="fig|1094491.5.peg.37"/>
<dbReference type="STRING" id="1094491.BBbe_00320"/>
<organism evidence="1 2">
    <name type="scientific">Bartonella bovis 91-4</name>
    <dbReference type="NCBI Taxonomy" id="1094491"/>
    <lineage>
        <taxon>Bacteria</taxon>
        <taxon>Pseudomonadati</taxon>
        <taxon>Pseudomonadota</taxon>
        <taxon>Alphaproteobacteria</taxon>
        <taxon>Hyphomicrobiales</taxon>
        <taxon>Bartonellaceae</taxon>
        <taxon>Bartonella</taxon>
    </lineage>
</organism>
<dbReference type="EMBL" id="AGWA01000001">
    <property type="protein sequence ID" value="ENN92762.1"/>
    <property type="molecule type" value="Genomic_DNA"/>
</dbReference>
<comment type="caution">
    <text evidence="1">The sequence shown here is derived from an EMBL/GenBank/DDBJ whole genome shotgun (WGS) entry which is preliminary data.</text>
</comment>
<sequence>MNNEILFINVPTTSNKKISKILQNSLNFVYYAFGVNVTDQILKETSFLNQSDSVIVINNISLPVVTGSDIKKMNEQNTLLKLLINLLKTTFFVHAITNKQGKLKQYNESQY</sequence>
<reference evidence="1 2" key="1">
    <citation type="journal article" date="2013" name="PLoS Genet.">
        <title>A gene transfer agent and a dynamic repertoire of secretion systems hold the keys to the explosive radiation of the emerging pathogen Bartonella.</title>
        <authorList>
            <person name="Guy L."/>
            <person name="Nystedt B."/>
            <person name="Toft C."/>
            <person name="Zaremba-Niedzwiedzka K."/>
            <person name="Berglund E.C."/>
            <person name="Granberg F."/>
            <person name="Naslund K."/>
            <person name="Eriksson A.S."/>
            <person name="Andersson S.G."/>
        </authorList>
    </citation>
    <scope>NUCLEOTIDE SEQUENCE [LARGE SCALE GENOMIC DNA]</scope>
    <source>
        <strain evidence="1 2">91-4</strain>
    </source>
</reference>
<accession>N6VNY6</accession>
<dbReference type="HOGENOM" id="CLU_2153373_0_0_5"/>